<protein>
    <recommendedName>
        <fullName evidence="1">Retrovirus-related Pol polyprotein from transposon TNT 1-94-like beta-barrel domain-containing protein</fullName>
    </recommendedName>
</protein>
<evidence type="ECO:0000313" key="3">
    <source>
        <dbReference type="Proteomes" id="UP000499080"/>
    </source>
</evidence>
<gene>
    <name evidence="2" type="ORF">AVEN_268343_1</name>
</gene>
<organism evidence="2 3">
    <name type="scientific">Araneus ventricosus</name>
    <name type="common">Orbweaver spider</name>
    <name type="synonym">Epeira ventricosa</name>
    <dbReference type="NCBI Taxonomy" id="182803"/>
    <lineage>
        <taxon>Eukaryota</taxon>
        <taxon>Metazoa</taxon>
        <taxon>Ecdysozoa</taxon>
        <taxon>Arthropoda</taxon>
        <taxon>Chelicerata</taxon>
        <taxon>Arachnida</taxon>
        <taxon>Araneae</taxon>
        <taxon>Araneomorphae</taxon>
        <taxon>Entelegynae</taxon>
        <taxon>Araneoidea</taxon>
        <taxon>Araneidae</taxon>
        <taxon>Araneus</taxon>
    </lineage>
</organism>
<feature type="domain" description="Retrovirus-related Pol polyprotein from transposon TNT 1-94-like beta-barrel" evidence="1">
    <location>
        <begin position="6"/>
        <end position="56"/>
    </location>
</feature>
<name>A0A4Y2MW18_ARAVE</name>
<keyword evidence="3" id="KW-1185">Reference proteome</keyword>
<comment type="caution">
    <text evidence="2">The sequence shown here is derived from an EMBL/GenBank/DDBJ whole genome shotgun (WGS) entry which is preliminary data.</text>
</comment>
<dbReference type="Proteomes" id="UP000499080">
    <property type="component" value="Unassembled WGS sequence"/>
</dbReference>
<dbReference type="AlphaFoldDB" id="A0A4Y2MW18"/>
<sequence length="78" mass="8790">VSLEDWYIDNGAPKHITKDNKNLVDFEQLEVTAANEKVLPTLGKGTLKIVATVDQKRLEVTLPTRQGNNMTSLDHRIF</sequence>
<feature type="non-terminal residue" evidence="2">
    <location>
        <position position="1"/>
    </location>
</feature>
<accession>A0A4Y2MW18</accession>
<dbReference type="EMBL" id="BGPR01007860">
    <property type="protein sequence ID" value="GBN30057.1"/>
    <property type="molecule type" value="Genomic_DNA"/>
</dbReference>
<dbReference type="InterPro" id="IPR054722">
    <property type="entry name" value="PolX-like_BBD"/>
</dbReference>
<evidence type="ECO:0000259" key="1">
    <source>
        <dbReference type="Pfam" id="PF22936"/>
    </source>
</evidence>
<dbReference type="Pfam" id="PF22936">
    <property type="entry name" value="Pol_BBD"/>
    <property type="match status" value="1"/>
</dbReference>
<dbReference type="OrthoDB" id="7548346at2759"/>
<proteinExistence type="predicted"/>
<reference evidence="2 3" key="1">
    <citation type="journal article" date="2019" name="Sci. Rep.">
        <title>Orb-weaving spider Araneus ventricosus genome elucidates the spidroin gene catalogue.</title>
        <authorList>
            <person name="Kono N."/>
            <person name="Nakamura H."/>
            <person name="Ohtoshi R."/>
            <person name="Moran D.A.P."/>
            <person name="Shinohara A."/>
            <person name="Yoshida Y."/>
            <person name="Fujiwara M."/>
            <person name="Mori M."/>
            <person name="Tomita M."/>
            <person name="Arakawa K."/>
        </authorList>
    </citation>
    <scope>NUCLEOTIDE SEQUENCE [LARGE SCALE GENOMIC DNA]</scope>
</reference>
<evidence type="ECO:0000313" key="2">
    <source>
        <dbReference type="EMBL" id="GBN30057.1"/>
    </source>
</evidence>